<feature type="non-terminal residue" evidence="2">
    <location>
        <position position="1"/>
    </location>
</feature>
<evidence type="ECO:0000256" key="1">
    <source>
        <dbReference type="SAM" id="MobiDB-lite"/>
    </source>
</evidence>
<sequence>GTDTTSTIMKRDGSNASPDQALT</sequence>
<dbReference type="AlphaFoldDB" id="A0A382UNJ0"/>
<dbReference type="EMBL" id="UINC01145550">
    <property type="protein sequence ID" value="SVD35752.1"/>
    <property type="molecule type" value="Genomic_DNA"/>
</dbReference>
<organism evidence="2">
    <name type="scientific">marine metagenome</name>
    <dbReference type="NCBI Taxonomy" id="408172"/>
    <lineage>
        <taxon>unclassified sequences</taxon>
        <taxon>metagenomes</taxon>
        <taxon>ecological metagenomes</taxon>
    </lineage>
</organism>
<protein>
    <submittedName>
        <fullName evidence="2">Uncharacterized protein</fullName>
    </submittedName>
</protein>
<evidence type="ECO:0000313" key="2">
    <source>
        <dbReference type="EMBL" id="SVD35752.1"/>
    </source>
</evidence>
<accession>A0A382UNJ0</accession>
<feature type="region of interest" description="Disordered" evidence="1">
    <location>
        <begin position="1"/>
        <end position="23"/>
    </location>
</feature>
<reference evidence="2" key="1">
    <citation type="submission" date="2018-05" db="EMBL/GenBank/DDBJ databases">
        <authorList>
            <person name="Lanie J.A."/>
            <person name="Ng W.-L."/>
            <person name="Kazmierczak K.M."/>
            <person name="Andrzejewski T.M."/>
            <person name="Davidsen T.M."/>
            <person name="Wayne K.J."/>
            <person name="Tettelin H."/>
            <person name="Glass J.I."/>
            <person name="Rusch D."/>
            <person name="Podicherti R."/>
            <person name="Tsui H.-C.T."/>
            <person name="Winkler M.E."/>
        </authorList>
    </citation>
    <scope>NUCLEOTIDE SEQUENCE</scope>
</reference>
<gene>
    <name evidence="2" type="ORF">METZ01_LOCUS388606</name>
</gene>
<proteinExistence type="predicted"/>
<name>A0A382UNJ0_9ZZZZ</name>